<proteinExistence type="predicted"/>
<reference evidence="1" key="1">
    <citation type="submission" date="2022-01" db="EMBL/GenBank/DDBJ databases">
        <title>Nocardioidaceae gen. sp. A5X3R13.</title>
        <authorList>
            <person name="Lopez Marin M.A."/>
            <person name="Uhlik O."/>
        </authorList>
    </citation>
    <scope>NUCLEOTIDE SEQUENCE</scope>
    <source>
        <strain evidence="1">A5X3R13</strain>
    </source>
</reference>
<dbReference type="AlphaFoldDB" id="A0AA46TIK0"/>
<dbReference type="RefSeq" id="WP_271634709.1">
    <property type="nucleotide sequence ID" value="NZ_CP094970.1"/>
</dbReference>
<protein>
    <submittedName>
        <fullName evidence="1">Nuclear transport factor 2 family protein</fullName>
    </submittedName>
</protein>
<dbReference type="SUPFAM" id="SSF54427">
    <property type="entry name" value="NTF2-like"/>
    <property type="match status" value="1"/>
</dbReference>
<gene>
    <name evidence="1" type="ORF">L0C25_01995</name>
</gene>
<dbReference type="Gene3D" id="3.10.450.50">
    <property type="match status" value="1"/>
</dbReference>
<keyword evidence="2" id="KW-1185">Reference proteome</keyword>
<dbReference type="InterPro" id="IPR032710">
    <property type="entry name" value="NTF2-like_dom_sf"/>
</dbReference>
<evidence type="ECO:0000313" key="2">
    <source>
        <dbReference type="Proteomes" id="UP001164390"/>
    </source>
</evidence>
<dbReference type="KEGG" id="sgrg:L0C25_01995"/>
<organism evidence="1 2">
    <name type="scientific">Solicola gregarius</name>
    <dbReference type="NCBI Taxonomy" id="2908642"/>
    <lineage>
        <taxon>Bacteria</taxon>
        <taxon>Bacillati</taxon>
        <taxon>Actinomycetota</taxon>
        <taxon>Actinomycetes</taxon>
        <taxon>Propionibacteriales</taxon>
        <taxon>Nocardioidaceae</taxon>
        <taxon>Solicola</taxon>
    </lineage>
</organism>
<accession>A0AA46TIK0</accession>
<evidence type="ECO:0000313" key="1">
    <source>
        <dbReference type="EMBL" id="UYM05871.1"/>
    </source>
</evidence>
<sequence length="109" mass="11777">MLHLDPPDPIVRLASATNAGDTVAFLAVLSPDVYVNDWGREFRGHTGAASWNETDNIGVGAQITLGETRRGDAEDDWVVDVNVRSHRFNGAGTFTLTIKDGLITRLITG</sequence>
<name>A0AA46TIK0_9ACTN</name>
<dbReference type="Proteomes" id="UP001164390">
    <property type="component" value="Chromosome"/>
</dbReference>
<dbReference type="EMBL" id="CP094970">
    <property type="protein sequence ID" value="UYM05871.1"/>
    <property type="molecule type" value="Genomic_DNA"/>
</dbReference>